<dbReference type="EMBL" id="CP102252">
    <property type="protein sequence ID" value="UWN64784.1"/>
    <property type="molecule type" value="Genomic_DNA"/>
</dbReference>
<reference evidence="1" key="1">
    <citation type="journal article" date="2022" name="Cell">
        <title>Design, construction, and in vivo augmentation of a complex gut microbiome.</title>
        <authorList>
            <person name="Cheng A.G."/>
            <person name="Ho P.Y."/>
            <person name="Aranda-Diaz A."/>
            <person name="Jain S."/>
            <person name="Yu F.B."/>
            <person name="Meng X."/>
            <person name="Wang M."/>
            <person name="Iakiviak M."/>
            <person name="Nagashima K."/>
            <person name="Zhao A."/>
            <person name="Murugkar P."/>
            <person name="Patil A."/>
            <person name="Atabakhsh K."/>
            <person name="Weakley A."/>
            <person name="Yan J."/>
            <person name="Brumbaugh A.R."/>
            <person name="Higginbottom S."/>
            <person name="Dimas A."/>
            <person name="Shiver A.L."/>
            <person name="Deutschbauer A."/>
            <person name="Neff N."/>
            <person name="Sonnenburg J.L."/>
            <person name="Huang K.C."/>
            <person name="Fischbach M.A."/>
        </authorList>
    </citation>
    <scope>NUCLEOTIDE SEQUENCE</scope>
    <source>
        <strain evidence="1">JC50</strain>
    </source>
</reference>
<accession>A0ABY5V6I0</accession>
<name>A0ABY5V6I0_9BACT</name>
<gene>
    <name evidence="1" type="ORF">NQ519_13680</name>
</gene>
<evidence type="ECO:0000313" key="2">
    <source>
        <dbReference type="Proteomes" id="UP001058267"/>
    </source>
</evidence>
<dbReference type="RefSeq" id="WP_019150594.1">
    <property type="nucleotide sequence ID" value="NZ_CP102252.1"/>
</dbReference>
<dbReference type="Pfam" id="PF19514">
    <property type="entry name" value="MobC_2"/>
    <property type="match status" value="1"/>
</dbReference>
<protein>
    <submittedName>
        <fullName evidence="1">Uncharacterized protein</fullName>
    </submittedName>
</protein>
<dbReference type="InterPro" id="IPR045788">
    <property type="entry name" value="MobC_2"/>
</dbReference>
<keyword evidence="2" id="KW-1185">Reference proteome</keyword>
<proteinExistence type="predicted"/>
<sequence length="95" mass="11297">MTTTKKRIGRPTTTDPRVHRYNFKLTTEENIRFKQMLCKAGSEHNRSRFIVKRIFNEEFVVVKRDPSKVQFIARLNDFYFQFQKLGNNCAPVKAI</sequence>
<dbReference type="Proteomes" id="UP001058267">
    <property type="component" value="Chromosome"/>
</dbReference>
<organism evidence="1 2">
    <name type="scientific">Alistipes senegalensis JC50</name>
    <dbReference type="NCBI Taxonomy" id="1033732"/>
    <lineage>
        <taxon>Bacteria</taxon>
        <taxon>Pseudomonadati</taxon>
        <taxon>Bacteroidota</taxon>
        <taxon>Bacteroidia</taxon>
        <taxon>Bacteroidales</taxon>
        <taxon>Rikenellaceae</taxon>
        <taxon>Alistipes</taxon>
    </lineage>
</organism>
<dbReference type="GeneID" id="79836716"/>
<evidence type="ECO:0000313" key="1">
    <source>
        <dbReference type="EMBL" id="UWN64784.1"/>
    </source>
</evidence>